<dbReference type="InterPro" id="IPR018163">
    <property type="entry name" value="Thr/Ala-tRNA-synth_IIc_edit"/>
</dbReference>
<dbReference type="GO" id="GO:0005524">
    <property type="term" value="F:ATP binding"/>
    <property type="evidence" value="ECO:0007669"/>
    <property type="project" value="UniProtKB-KW"/>
</dbReference>
<evidence type="ECO:0000313" key="13">
    <source>
        <dbReference type="EMBL" id="NXW39448.1"/>
    </source>
</evidence>
<dbReference type="SUPFAM" id="SSF81271">
    <property type="entry name" value="TGS-like"/>
    <property type="match status" value="1"/>
</dbReference>
<feature type="non-terminal residue" evidence="13">
    <location>
        <position position="1"/>
    </location>
</feature>
<evidence type="ECO:0000256" key="2">
    <source>
        <dbReference type="ARBA" id="ARBA00013163"/>
    </source>
</evidence>
<accession>A0A7L4BP95</accession>
<feature type="non-terminal residue" evidence="13">
    <location>
        <position position="458"/>
    </location>
</feature>
<dbReference type="FunFam" id="3.10.20.30:FF:000006">
    <property type="entry name" value="Threonine--tRNA ligase, cytoplasmic"/>
    <property type="match status" value="1"/>
</dbReference>
<keyword evidence="4" id="KW-0547">Nucleotide-binding</keyword>
<dbReference type="PROSITE" id="PS50862">
    <property type="entry name" value="AA_TRNA_LIGASE_II"/>
    <property type="match status" value="1"/>
</dbReference>
<comment type="similarity">
    <text evidence="1">Belongs to the class-II aminoacyl-tRNA synthetase family.</text>
</comment>
<evidence type="ECO:0000259" key="11">
    <source>
        <dbReference type="PROSITE" id="PS50862"/>
    </source>
</evidence>
<comment type="caution">
    <text evidence="13">The sequence shown here is derived from an EMBL/GenBank/DDBJ whole genome shotgun (WGS) entry which is preliminary data.</text>
</comment>
<gene>
    <name evidence="13" type="primary">Tarsl2_1</name>
    <name evidence="13" type="ORF">PHASIM_R07098</name>
</gene>
<dbReference type="InterPro" id="IPR002320">
    <property type="entry name" value="Thr-tRNA-ligase_IIa"/>
</dbReference>
<dbReference type="PROSITE" id="PS51880">
    <property type="entry name" value="TGS"/>
    <property type="match status" value="1"/>
</dbReference>
<feature type="domain" description="TGS" evidence="12">
    <location>
        <begin position="38"/>
        <end position="100"/>
    </location>
</feature>
<dbReference type="GO" id="GO:0005739">
    <property type="term" value="C:mitochondrion"/>
    <property type="evidence" value="ECO:0007669"/>
    <property type="project" value="TreeGrafter"/>
</dbReference>
<evidence type="ECO:0000256" key="6">
    <source>
        <dbReference type="ARBA" id="ARBA00022917"/>
    </source>
</evidence>
<dbReference type="CDD" id="cd01667">
    <property type="entry name" value="TGS_ThrRS"/>
    <property type="match status" value="1"/>
</dbReference>
<reference evidence="13 14" key="1">
    <citation type="submission" date="2019-09" db="EMBL/GenBank/DDBJ databases">
        <title>Bird 10,000 Genomes (B10K) Project - Family phase.</title>
        <authorList>
            <person name="Zhang G."/>
        </authorList>
    </citation>
    <scope>NUCLEOTIDE SEQUENCE [LARGE SCALE GENOMIC DNA]</scope>
    <source>
        <strain evidence="13">B10K-DU-009-16</strain>
        <tissue evidence="13">Muscle</tissue>
    </source>
</reference>
<dbReference type="PRINTS" id="PR01047">
    <property type="entry name" value="TRNASYNTHTHR"/>
</dbReference>
<evidence type="ECO:0000256" key="3">
    <source>
        <dbReference type="ARBA" id="ARBA00022598"/>
    </source>
</evidence>
<dbReference type="InterPro" id="IPR002314">
    <property type="entry name" value="aa-tRNA-synt_IIb"/>
</dbReference>
<evidence type="ECO:0000256" key="10">
    <source>
        <dbReference type="SAM" id="MobiDB-lite"/>
    </source>
</evidence>
<keyword evidence="7" id="KW-0030">Aminoacyl-tRNA synthetase</keyword>
<dbReference type="AlphaFoldDB" id="A0A7L4BP95"/>
<keyword evidence="5" id="KW-0067">ATP-binding</keyword>
<evidence type="ECO:0000313" key="14">
    <source>
        <dbReference type="Proteomes" id="UP000556165"/>
    </source>
</evidence>
<dbReference type="SUPFAM" id="SSF55186">
    <property type="entry name" value="ThrRS/AlaRS common domain"/>
    <property type="match status" value="1"/>
</dbReference>
<evidence type="ECO:0000256" key="7">
    <source>
        <dbReference type="ARBA" id="ARBA00023146"/>
    </source>
</evidence>
<dbReference type="InterPro" id="IPR006195">
    <property type="entry name" value="aa-tRNA-synth_II"/>
</dbReference>
<dbReference type="GO" id="GO:0004829">
    <property type="term" value="F:threonine-tRNA ligase activity"/>
    <property type="evidence" value="ECO:0007669"/>
    <property type="project" value="UniProtKB-EC"/>
</dbReference>
<name>A0A7L4BP95_9CHAR</name>
<dbReference type="InterPro" id="IPR004095">
    <property type="entry name" value="TGS"/>
</dbReference>
<evidence type="ECO:0000259" key="12">
    <source>
        <dbReference type="PROSITE" id="PS51880"/>
    </source>
</evidence>
<dbReference type="Gene3D" id="3.30.930.10">
    <property type="entry name" value="Bira Bifunctional Protein, Domain 2"/>
    <property type="match status" value="1"/>
</dbReference>
<dbReference type="EMBL" id="VZZW01008946">
    <property type="protein sequence ID" value="NXW39448.1"/>
    <property type="molecule type" value="Genomic_DNA"/>
</dbReference>
<dbReference type="EC" id="6.1.1.3" evidence="2"/>
<keyword evidence="3 13" id="KW-0436">Ligase</keyword>
<proteinExistence type="inferred from homology"/>
<dbReference type="Gene3D" id="3.30.980.10">
    <property type="entry name" value="Threonyl-trna Synthetase, Chain A, domain 2"/>
    <property type="match status" value="1"/>
</dbReference>
<keyword evidence="14" id="KW-1185">Reference proteome</keyword>
<dbReference type="Pfam" id="PF00587">
    <property type="entry name" value="tRNA-synt_2b"/>
    <property type="match status" value="1"/>
</dbReference>
<dbReference type="InterPro" id="IPR012675">
    <property type="entry name" value="Beta-grasp_dom_sf"/>
</dbReference>
<evidence type="ECO:0000256" key="4">
    <source>
        <dbReference type="ARBA" id="ARBA00022741"/>
    </source>
</evidence>
<evidence type="ECO:0000256" key="1">
    <source>
        <dbReference type="ARBA" id="ARBA00008226"/>
    </source>
</evidence>
<keyword evidence="6" id="KW-0648">Protein biosynthesis</keyword>
<organism evidence="13 14">
    <name type="scientific">Phaetusa simplex</name>
    <name type="common">large-billed tern</name>
    <dbReference type="NCBI Taxonomy" id="297813"/>
    <lineage>
        <taxon>Eukaryota</taxon>
        <taxon>Metazoa</taxon>
        <taxon>Chordata</taxon>
        <taxon>Craniata</taxon>
        <taxon>Vertebrata</taxon>
        <taxon>Euteleostomi</taxon>
        <taxon>Archelosauria</taxon>
        <taxon>Archosauria</taxon>
        <taxon>Dinosauria</taxon>
        <taxon>Saurischia</taxon>
        <taxon>Theropoda</taxon>
        <taxon>Coelurosauria</taxon>
        <taxon>Aves</taxon>
        <taxon>Neognathae</taxon>
        <taxon>Neoaves</taxon>
        <taxon>Charadriiformes</taxon>
        <taxon>Laridae</taxon>
        <taxon>Phaetusa</taxon>
    </lineage>
</organism>
<dbReference type="InterPro" id="IPR045864">
    <property type="entry name" value="aa-tRNA-synth_II/BPL/LPL"/>
</dbReference>
<dbReference type="Proteomes" id="UP000556165">
    <property type="component" value="Unassembled WGS sequence"/>
</dbReference>
<dbReference type="SUPFAM" id="SSF55681">
    <property type="entry name" value="Class II aaRS and biotin synthetases"/>
    <property type="match status" value="1"/>
</dbReference>
<dbReference type="GO" id="GO:0006435">
    <property type="term" value="P:threonyl-tRNA aminoacylation"/>
    <property type="evidence" value="ECO:0007669"/>
    <property type="project" value="InterPro"/>
</dbReference>
<dbReference type="PANTHER" id="PTHR11451:SF27">
    <property type="entry name" value="THREONINE--TRNA LIGASE, MITOCHONDRIAL"/>
    <property type="match status" value="1"/>
</dbReference>
<feature type="region of interest" description="Disordered" evidence="10">
    <location>
        <begin position="16"/>
        <end position="40"/>
    </location>
</feature>
<feature type="domain" description="Aminoacyl-transfer RNA synthetases class-II family profile" evidence="11">
    <location>
        <begin position="305"/>
        <end position="458"/>
    </location>
</feature>
<comment type="catalytic activity">
    <reaction evidence="9">
        <text>tRNA(Thr) + L-threonine + ATP = L-threonyl-tRNA(Thr) + AMP + diphosphate + H(+)</text>
        <dbReference type="Rhea" id="RHEA:24624"/>
        <dbReference type="Rhea" id="RHEA-COMP:9670"/>
        <dbReference type="Rhea" id="RHEA-COMP:9704"/>
        <dbReference type="ChEBI" id="CHEBI:15378"/>
        <dbReference type="ChEBI" id="CHEBI:30616"/>
        <dbReference type="ChEBI" id="CHEBI:33019"/>
        <dbReference type="ChEBI" id="CHEBI:57926"/>
        <dbReference type="ChEBI" id="CHEBI:78442"/>
        <dbReference type="ChEBI" id="CHEBI:78534"/>
        <dbReference type="ChEBI" id="CHEBI:456215"/>
        <dbReference type="EC" id="6.1.1.3"/>
    </reaction>
</comment>
<protein>
    <recommendedName>
        <fullName evidence="2">threonine--tRNA ligase</fullName>
        <ecNumber evidence="2">6.1.1.3</ecNumber>
    </recommendedName>
    <alternativeName>
        <fullName evidence="8">Threonyl-tRNA synthetase</fullName>
    </alternativeName>
</protein>
<evidence type="ECO:0000256" key="9">
    <source>
        <dbReference type="ARBA" id="ARBA00049515"/>
    </source>
</evidence>
<feature type="compositionally biased region" description="Basic and acidic residues" evidence="10">
    <location>
        <begin position="17"/>
        <end position="27"/>
    </location>
</feature>
<dbReference type="Gene3D" id="3.10.20.30">
    <property type="match status" value="1"/>
</dbReference>
<sequence length="458" mass="49846">PDRGLAQRLRLFQRLRAAQERPDRDGDGAGGGRVPPGTPIRIALPGGGRLPGRARQTTPFQVAEQLGGGLAEAALVARVNGTLQDLDRPLECDTDLELLDFSTPEGRAAFWRSGACVLGAVVEQFYGATFCRAQATEDGFFCDVHMGDRTVQRGELPALEDACTAFARAGHRFERLEATRQQLAELFKVSPAACPLPGLSPPQHVLSPSRDGAGGPSLGTLGPSWLGLWMGVMLTGTSVCRPPRCHIPLGVTHAAVTCFSPPPSAQSPMAASPHPFCAPEHPQPPWGGCRGAGLTSPSLSPQSEYQARGFCEVVTPNVFSPRLWELSGHWEHYSTHMFSFTAGTETLSLKPMNCPAHCLMFAHRPRSWRELPLRLADFGVLHRNENPDTLTGLTRVRRFQQDDAHIFCTLEQLEAEIDACLDFVRTVYAVLGFSFRLALATRPPGFLGDPETWDRAEQ</sequence>
<evidence type="ECO:0000256" key="8">
    <source>
        <dbReference type="ARBA" id="ARBA00031900"/>
    </source>
</evidence>
<dbReference type="PANTHER" id="PTHR11451">
    <property type="entry name" value="THREONINE-TRNA LIGASE"/>
    <property type="match status" value="1"/>
</dbReference>
<dbReference type="InterPro" id="IPR012676">
    <property type="entry name" value="TGS-like"/>
</dbReference>
<evidence type="ECO:0000256" key="5">
    <source>
        <dbReference type="ARBA" id="ARBA00022840"/>
    </source>
</evidence>
<dbReference type="Pfam" id="PF02824">
    <property type="entry name" value="TGS"/>
    <property type="match status" value="1"/>
</dbReference>